<dbReference type="AlphaFoldDB" id="A0A6L9Y560"/>
<dbReference type="RefSeq" id="WP_159991521.1">
    <property type="nucleotide sequence ID" value="NZ_CP047165.1"/>
</dbReference>
<evidence type="ECO:0000313" key="2">
    <source>
        <dbReference type="Proteomes" id="UP000477651"/>
    </source>
</evidence>
<sequence length="184" mass="20036">MSWRLLFFTLLVLAGAATVGGLSAGEWLVEHAPKQANLPNVSKDDPPPPVDEKGLPIMRQPAQPLMSGLMGIPTNEVKVDWAIKADNITSAKTASVETTVPTTTSTVTVSNSVNQSIKTRPIGQARQETTTATTQNWEGAFRQELAQCRQLGFFERASCVGRVREQYCGPNKAWGRVNDCPARR</sequence>
<proteinExistence type="predicted"/>
<accession>A0A6L9Y560</accession>
<keyword evidence="2" id="KW-1185">Reference proteome</keyword>
<organism evidence="1 2">
    <name type="scientific">Pelistega ratti</name>
    <dbReference type="NCBI Taxonomy" id="2652177"/>
    <lineage>
        <taxon>Bacteria</taxon>
        <taxon>Pseudomonadati</taxon>
        <taxon>Pseudomonadota</taxon>
        <taxon>Betaproteobacteria</taxon>
        <taxon>Burkholderiales</taxon>
        <taxon>Alcaligenaceae</taxon>
        <taxon>Pelistega</taxon>
    </lineage>
</organism>
<name>A0A6L9Y560_9BURK</name>
<dbReference type="Proteomes" id="UP000477651">
    <property type="component" value="Unassembled WGS sequence"/>
</dbReference>
<dbReference type="EMBL" id="JAAGYR010000006">
    <property type="protein sequence ID" value="NEN75509.1"/>
    <property type="molecule type" value="Genomic_DNA"/>
</dbReference>
<evidence type="ECO:0000313" key="1">
    <source>
        <dbReference type="EMBL" id="NEN75509.1"/>
    </source>
</evidence>
<reference evidence="1 2" key="1">
    <citation type="submission" date="2020-02" db="EMBL/GenBank/DDBJ databases">
        <title>Pelistega sp. NLN82 were isolated from wild rodents of the Hainan Island.</title>
        <authorList>
            <person name="Niu N."/>
            <person name="Zhou J."/>
        </authorList>
    </citation>
    <scope>NUCLEOTIDE SEQUENCE [LARGE SCALE GENOMIC DNA]</scope>
    <source>
        <strain evidence="1 2">NLN82</strain>
    </source>
</reference>
<comment type="caution">
    <text evidence="1">The sequence shown here is derived from an EMBL/GenBank/DDBJ whole genome shotgun (WGS) entry which is preliminary data.</text>
</comment>
<gene>
    <name evidence="1" type="ORF">F9B74_04100</name>
</gene>
<protein>
    <submittedName>
        <fullName evidence="1">Uncharacterized protein</fullName>
    </submittedName>
</protein>